<proteinExistence type="predicted"/>
<reference evidence="3" key="1">
    <citation type="submission" date="2016-10" db="EMBL/GenBank/DDBJ databases">
        <authorList>
            <person name="Varghese N."/>
            <person name="Submissions S."/>
        </authorList>
    </citation>
    <scope>NUCLEOTIDE SEQUENCE [LARGE SCALE GENOMIC DNA]</scope>
    <source>
        <strain evidence="3">DSM 17044</strain>
    </source>
</reference>
<dbReference type="EMBL" id="FOAP01000027">
    <property type="protein sequence ID" value="SEM98718.1"/>
    <property type="molecule type" value="Genomic_DNA"/>
</dbReference>
<dbReference type="GO" id="GO:0016779">
    <property type="term" value="F:nucleotidyltransferase activity"/>
    <property type="evidence" value="ECO:0007669"/>
    <property type="project" value="UniProtKB-KW"/>
</dbReference>
<dbReference type="SUPFAM" id="SSF53448">
    <property type="entry name" value="Nucleotide-diphospho-sugar transferases"/>
    <property type="match status" value="1"/>
</dbReference>
<dbReference type="InterPro" id="IPR029044">
    <property type="entry name" value="Nucleotide-diphossugar_trans"/>
</dbReference>
<protein>
    <submittedName>
        <fullName evidence="2">Molybdenum cofactor cytidylyltransferase</fullName>
    </submittedName>
</protein>
<keyword evidence="2" id="KW-0808">Transferase</keyword>
<dbReference type="Pfam" id="PF12804">
    <property type="entry name" value="NTP_transf_3"/>
    <property type="match status" value="1"/>
</dbReference>
<dbReference type="RefSeq" id="WP_075010694.1">
    <property type="nucleotide sequence ID" value="NZ_FOAP01000027.1"/>
</dbReference>
<dbReference type="AlphaFoldDB" id="A0A1H8CWL6"/>
<evidence type="ECO:0000313" key="2">
    <source>
        <dbReference type="EMBL" id="SEM98718.1"/>
    </source>
</evidence>
<dbReference type="CDD" id="cd04182">
    <property type="entry name" value="GT_2_like_f"/>
    <property type="match status" value="1"/>
</dbReference>
<sequence>MRVGGVVLAAGSSSRLGRPKQLLLHEGQTLVRRTAEAAVAAGLLPVVAVLGAHPEAVAAELAGLPVHPVLNPAWAAGMGLSLRVGLRALPPEVDAALVVLCDQLRVDAAHLAALVDTFTRTHAPIVASGYAGARGVPALFSRALFAELEALAPEEGARRVITREPSRVVEVALAGGDEDIDTAADLSRLTGTPRG</sequence>
<dbReference type="Proteomes" id="UP000182719">
    <property type="component" value="Unassembled WGS sequence"/>
</dbReference>
<evidence type="ECO:0000259" key="1">
    <source>
        <dbReference type="Pfam" id="PF12804"/>
    </source>
</evidence>
<gene>
    <name evidence="2" type="ORF">SAMN05444354_12785</name>
</gene>
<dbReference type="PANTHER" id="PTHR43777:SF1">
    <property type="entry name" value="MOLYBDENUM COFACTOR CYTIDYLYLTRANSFERASE"/>
    <property type="match status" value="1"/>
</dbReference>
<keyword evidence="2" id="KW-0548">Nucleotidyltransferase</keyword>
<feature type="domain" description="MobA-like NTP transferase" evidence="1">
    <location>
        <begin position="5"/>
        <end position="164"/>
    </location>
</feature>
<name>A0A1H8CWL6_STIAU</name>
<dbReference type="OrthoDB" id="9779263at2"/>
<evidence type="ECO:0000313" key="3">
    <source>
        <dbReference type="Proteomes" id="UP000182719"/>
    </source>
</evidence>
<organism evidence="2 3">
    <name type="scientific">Stigmatella aurantiaca</name>
    <dbReference type="NCBI Taxonomy" id="41"/>
    <lineage>
        <taxon>Bacteria</taxon>
        <taxon>Pseudomonadati</taxon>
        <taxon>Myxococcota</taxon>
        <taxon>Myxococcia</taxon>
        <taxon>Myxococcales</taxon>
        <taxon>Cystobacterineae</taxon>
        <taxon>Archangiaceae</taxon>
        <taxon>Stigmatella</taxon>
    </lineage>
</organism>
<dbReference type="Gene3D" id="3.90.550.10">
    <property type="entry name" value="Spore Coat Polysaccharide Biosynthesis Protein SpsA, Chain A"/>
    <property type="match status" value="1"/>
</dbReference>
<keyword evidence="3" id="KW-1185">Reference proteome</keyword>
<accession>A0A1H8CWL6</accession>
<dbReference type="PANTHER" id="PTHR43777">
    <property type="entry name" value="MOLYBDENUM COFACTOR CYTIDYLYLTRANSFERASE"/>
    <property type="match status" value="1"/>
</dbReference>
<dbReference type="InterPro" id="IPR025877">
    <property type="entry name" value="MobA-like_NTP_Trfase"/>
</dbReference>